<proteinExistence type="predicted"/>
<evidence type="ECO:0000313" key="3">
    <source>
        <dbReference type="Proteomes" id="UP000054549"/>
    </source>
</evidence>
<name>A0A0C2SLE1_AMAMK</name>
<dbReference type="InParanoid" id="A0A0C2SLE1"/>
<dbReference type="HOGENOM" id="CLU_2120491_0_0_1"/>
<feature type="compositionally biased region" description="Polar residues" evidence="1">
    <location>
        <begin position="1"/>
        <end position="11"/>
    </location>
</feature>
<organism evidence="2 3">
    <name type="scientific">Amanita muscaria (strain Koide BX008)</name>
    <dbReference type="NCBI Taxonomy" id="946122"/>
    <lineage>
        <taxon>Eukaryota</taxon>
        <taxon>Fungi</taxon>
        <taxon>Dikarya</taxon>
        <taxon>Basidiomycota</taxon>
        <taxon>Agaricomycotina</taxon>
        <taxon>Agaricomycetes</taxon>
        <taxon>Agaricomycetidae</taxon>
        <taxon>Agaricales</taxon>
        <taxon>Pluteineae</taxon>
        <taxon>Amanitaceae</taxon>
        <taxon>Amanita</taxon>
    </lineage>
</organism>
<dbReference type="Proteomes" id="UP000054549">
    <property type="component" value="Unassembled WGS sequence"/>
</dbReference>
<evidence type="ECO:0000256" key="1">
    <source>
        <dbReference type="SAM" id="MobiDB-lite"/>
    </source>
</evidence>
<gene>
    <name evidence="2" type="ORF">M378DRAFT_641057</name>
</gene>
<dbReference type="AlphaFoldDB" id="A0A0C2SLE1"/>
<dbReference type="EMBL" id="KN818253">
    <property type="protein sequence ID" value="KIL63980.1"/>
    <property type="molecule type" value="Genomic_DNA"/>
</dbReference>
<protein>
    <submittedName>
        <fullName evidence="2">Uncharacterized protein</fullName>
    </submittedName>
</protein>
<feature type="compositionally biased region" description="Polar residues" evidence="1">
    <location>
        <begin position="40"/>
        <end position="72"/>
    </location>
</feature>
<accession>A0A0C2SLE1</accession>
<evidence type="ECO:0000313" key="2">
    <source>
        <dbReference type="EMBL" id="KIL63980.1"/>
    </source>
</evidence>
<sequence>MSLSTDTTPGPEQQPLVPPRDQPIPNVMIDDDLDDPIPRSRSNPTFGTSQRFPNETQADDTSTPTFPGSSSMFQSARQFDIGGNPSFVNGTQHVHNYHQYSHGTGARSVLPEDC</sequence>
<feature type="region of interest" description="Disordered" evidence="1">
    <location>
        <begin position="1"/>
        <end position="72"/>
    </location>
</feature>
<reference evidence="2 3" key="1">
    <citation type="submission" date="2014-04" db="EMBL/GenBank/DDBJ databases">
        <title>Evolutionary Origins and Diversification of the Mycorrhizal Mutualists.</title>
        <authorList>
            <consortium name="DOE Joint Genome Institute"/>
            <consortium name="Mycorrhizal Genomics Consortium"/>
            <person name="Kohler A."/>
            <person name="Kuo A."/>
            <person name="Nagy L.G."/>
            <person name="Floudas D."/>
            <person name="Copeland A."/>
            <person name="Barry K.W."/>
            <person name="Cichocki N."/>
            <person name="Veneault-Fourrey C."/>
            <person name="LaButti K."/>
            <person name="Lindquist E.A."/>
            <person name="Lipzen A."/>
            <person name="Lundell T."/>
            <person name="Morin E."/>
            <person name="Murat C."/>
            <person name="Riley R."/>
            <person name="Ohm R."/>
            <person name="Sun H."/>
            <person name="Tunlid A."/>
            <person name="Henrissat B."/>
            <person name="Grigoriev I.V."/>
            <person name="Hibbett D.S."/>
            <person name="Martin F."/>
        </authorList>
    </citation>
    <scope>NUCLEOTIDE SEQUENCE [LARGE SCALE GENOMIC DNA]</scope>
    <source>
        <strain evidence="2 3">Koide BX008</strain>
    </source>
</reference>
<keyword evidence="3" id="KW-1185">Reference proteome</keyword>